<feature type="compositionally biased region" description="Low complexity" evidence="1">
    <location>
        <begin position="625"/>
        <end position="640"/>
    </location>
</feature>
<feature type="compositionally biased region" description="Basic and acidic residues" evidence="1">
    <location>
        <begin position="117"/>
        <end position="133"/>
    </location>
</feature>
<feature type="domain" description="PDZ" evidence="2">
    <location>
        <begin position="441"/>
        <end position="526"/>
    </location>
</feature>
<feature type="compositionally biased region" description="Low complexity" evidence="1">
    <location>
        <begin position="204"/>
        <end position="213"/>
    </location>
</feature>
<dbReference type="PANTHER" id="PTHR11324:SF16">
    <property type="entry name" value="PDZ DOMAIN-CONTAINING PROTEIN 2"/>
    <property type="match status" value="1"/>
</dbReference>
<accession>A0A6A4WZC5</accession>
<dbReference type="OrthoDB" id="6022711at2759"/>
<evidence type="ECO:0000313" key="4">
    <source>
        <dbReference type="Proteomes" id="UP000440578"/>
    </source>
</evidence>
<dbReference type="EMBL" id="VIIS01000573">
    <property type="protein sequence ID" value="KAF0307411.1"/>
    <property type="molecule type" value="Genomic_DNA"/>
</dbReference>
<feature type="compositionally biased region" description="Pro residues" evidence="1">
    <location>
        <begin position="422"/>
        <end position="436"/>
    </location>
</feature>
<feature type="compositionally biased region" description="Low complexity" evidence="1">
    <location>
        <begin position="25"/>
        <end position="35"/>
    </location>
</feature>
<gene>
    <name evidence="3" type="primary">PDZD2_3</name>
    <name evidence="3" type="ORF">FJT64_021250</name>
</gene>
<organism evidence="3 4">
    <name type="scientific">Amphibalanus amphitrite</name>
    <name type="common">Striped barnacle</name>
    <name type="synonym">Balanus amphitrite</name>
    <dbReference type="NCBI Taxonomy" id="1232801"/>
    <lineage>
        <taxon>Eukaryota</taxon>
        <taxon>Metazoa</taxon>
        <taxon>Ecdysozoa</taxon>
        <taxon>Arthropoda</taxon>
        <taxon>Crustacea</taxon>
        <taxon>Multicrustacea</taxon>
        <taxon>Cirripedia</taxon>
        <taxon>Thoracica</taxon>
        <taxon>Thoracicalcarea</taxon>
        <taxon>Balanomorpha</taxon>
        <taxon>Balanoidea</taxon>
        <taxon>Balanidae</taxon>
        <taxon>Amphibalaninae</taxon>
        <taxon>Amphibalanus</taxon>
    </lineage>
</organism>
<dbReference type="AlphaFoldDB" id="A0A6A4WZC5"/>
<dbReference type="Pfam" id="PF00595">
    <property type="entry name" value="PDZ"/>
    <property type="match status" value="2"/>
</dbReference>
<name>A0A6A4WZC5_AMPAM</name>
<dbReference type="Proteomes" id="UP000440578">
    <property type="component" value="Unassembled WGS sequence"/>
</dbReference>
<feature type="compositionally biased region" description="Polar residues" evidence="1">
    <location>
        <begin position="293"/>
        <end position="302"/>
    </location>
</feature>
<dbReference type="PROSITE" id="PS50106">
    <property type="entry name" value="PDZ"/>
    <property type="match status" value="2"/>
</dbReference>
<feature type="compositionally biased region" description="Basic and acidic residues" evidence="1">
    <location>
        <begin position="70"/>
        <end position="88"/>
    </location>
</feature>
<feature type="region of interest" description="Disordered" evidence="1">
    <location>
        <begin position="172"/>
        <end position="437"/>
    </location>
</feature>
<feature type="domain" description="PDZ" evidence="2">
    <location>
        <begin position="658"/>
        <end position="733"/>
    </location>
</feature>
<dbReference type="SMART" id="SM00228">
    <property type="entry name" value="PDZ"/>
    <property type="match status" value="2"/>
</dbReference>
<comment type="caution">
    <text evidence="3">The sequence shown here is derived from an EMBL/GenBank/DDBJ whole genome shotgun (WGS) entry which is preliminary data.</text>
</comment>
<feature type="region of interest" description="Disordered" evidence="1">
    <location>
        <begin position="547"/>
        <end position="646"/>
    </location>
</feature>
<evidence type="ECO:0000313" key="3">
    <source>
        <dbReference type="EMBL" id="KAF0307411.1"/>
    </source>
</evidence>
<dbReference type="CDD" id="cd00136">
    <property type="entry name" value="PDZ_canonical"/>
    <property type="match status" value="1"/>
</dbReference>
<dbReference type="InterPro" id="IPR036034">
    <property type="entry name" value="PDZ_sf"/>
</dbReference>
<feature type="compositionally biased region" description="Basic and acidic residues" evidence="1">
    <location>
        <begin position="281"/>
        <end position="292"/>
    </location>
</feature>
<proteinExistence type="predicted"/>
<dbReference type="SUPFAM" id="SSF50156">
    <property type="entry name" value="PDZ domain-like"/>
    <property type="match status" value="2"/>
</dbReference>
<protein>
    <submittedName>
        <fullName evidence="3">PDZ domain-containing protein 2</fullName>
    </submittedName>
</protein>
<dbReference type="Gene3D" id="2.30.42.10">
    <property type="match status" value="2"/>
</dbReference>
<feature type="region of interest" description="Disordered" evidence="1">
    <location>
        <begin position="18"/>
        <end position="160"/>
    </location>
</feature>
<feature type="compositionally biased region" description="Basic and acidic residues" evidence="1">
    <location>
        <begin position="582"/>
        <end position="596"/>
    </location>
</feature>
<dbReference type="InterPro" id="IPR001478">
    <property type="entry name" value="PDZ"/>
</dbReference>
<sequence length="765" mass="81017">MTRMPPTGRRRAMRYILRRSTDAPQLSSLQSLDGDLGCGREQDAEPPAPPTKPSFSTWSRLVGHKWSQLRRADSRDRLTAAESARHSVTDSFALTAPRRKPPPSGRSAATSGGQRSSSRDSSLERGKLDRVESLKNLFLRAREPRARTGRERSAAATATNMQRCCSTSLLSTYVPAEDPSDDLDLGKRREQRRSSGGSGGGGVSLREAGRSASLGGGALTALPEEAGSTPVPVVVSTLERPRRRPSARQEAGWRTRSLWPGQMDGPTADDDGDSDSGILNEHSDGSSTHDSESGSLTSQRTDSGASCEGGGLGSLGGRRERAVVEEDTAPGRRRSAGWGAHTPESRPDRLPPRPPVWMGADEEGDATSGALPPAPRRSTGGSGSGTPPTRPRRLAVLDGRRYRRASSMDGGGLGRRRLAAYPPAPASRSPSPPPAGPQFHLLRIAAADGEPLGVDIAEDTTGEEDGDFIVTGIEPGGLADRDGRLRCGDGLLNANGHRLRGLPAAEAADLLRAVSGRLELVLSRRPASPDQRYVTVVSTCGQLVLDAAGPGWTPQEPAGRRSDPSQRARTLGAGYRRRQRHRQDSDSDSVGRRQTEPESPPPAGPGSVADPPDSPDTGGTTCNASTSTSPRISTSTSPSSGLCTLPRRPRSLQLSLRTVIFEKGRGRKSLGFSVVGGTDSPRGNMGIFVKTVLPNGQAAEENKLQEGDEIFSVNGEPLRGCSHAEAIALFKKTKTGLVVLQVGRRVRKGVGSSKSKSCDELDRLG</sequence>
<reference evidence="3 4" key="1">
    <citation type="submission" date="2019-07" db="EMBL/GenBank/DDBJ databases">
        <title>Draft genome assembly of a fouling barnacle, Amphibalanus amphitrite (Darwin, 1854): The first reference genome for Thecostraca.</title>
        <authorList>
            <person name="Kim W."/>
        </authorList>
    </citation>
    <scope>NUCLEOTIDE SEQUENCE [LARGE SCALE GENOMIC DNA]</scope>
    <source>
        <strain evidence="3">SNU_AA5</strain>
        <tissue evidence="3">Soma without cirri and trophi</tissue>
    </source>
</reference>
<evidence type="ECO:0000256" key="1">
    <source>
        <dbReference type="SAM" id="MobiDB-lite"/>
    </source>
</evidence>
<evidence type="ECO:0000259" key="2">
    <source>
        <dbReference type="PROSITE" id="PS50106"/>
    </source>
</evidence>
<dbReference type="PANTHER" id="PTHR11324">
    <property type="entry name" value="IL16-RELATED"/>
    <property type="match status" value="1"/>
</dbReference>
<dbReference type="CDD" id="cd06759">
    <property type="entry name" value="PDZ3_PDZD2-PDZ1_hPro-IL-16-like"/>
    <property type="match status" value="1"/>
</dbReference>
<keyword evidence="4" id="KW-1185">Reference proteome</keyword>
<feature type="compositionally biased region" description="Gly residues" evidence="1">
    <location>
        <begin position="307"/>
        <end position="316"/>
    </location>
</feature>
<feature type="compositionally biased region" description="Basic and acidic residues" evidence="1">
    <location>
        <begin position="140"/>
        <end position="153"/>
    </location>
</feature>